<dbReference type="Proteomes" id="UP000199068">
    <property type="component" value="Unassembled WGS sequence"/>
</dbReference>
<evidence type="ECO:0000256" key="4">
    <source>
        <dbReference type="ARBA" id="ARBA00022729"/>
    </source>
</evidence>
<keyword evidence="9" id="KW-1185">Reference proteome</keyword>
<comment type="catalytic activity">
    <reaction evidence="1">
        <text>a beta-lactam + H2O = a substituted beta-amino acid</text>
        <dbReference type="Rhea" id="RHEA:20401"/>
        <dbReference type="ChEBI" id="CHEBI:15377"/>
        <dbReference type="ChEBI" id="CHEBI:35627"/>
        <dbReference type="ChEBI" id="CHEBI:140347"/>
        <dbReference type="EC" id="3.5.2.6"/>
    </reaction>
</comment>
<dbReference type="STRING" id="1121325.SAMN04515677_103211"/>
<evidence type="ECO:0000259" key="7">
    <source>
        <dbReference type="Pfam" id="PF00905"/>
    </source>
</evidence>
<dbReference type="PANTHER" id="PTHR30627">
    <property type="entry name" value="PEPTIDOGLYCAN D,D-TRANSPEPTIDASE"/>
    <property type="match status" value="1"/>
</dbReference>
<sequence length="283" mass="32390">MKKLAILTTLAISINLTGCSAKMDNNKPNNNKKVKNEVVQTAPKENEVDYSDSFNGINGCAVFFSPEENTYNIYNKELIDEQIPPYSTFKIINSLMGLSQNITTSADSKLGYDGKIYWKEEWNKDITFKEAFKESCVWYYEKIMDSLDKEYVQNTLNDLNYGNRDISAWNENGHNTYWISSSLKISPMEQVKVLETIFEGKSSFEPNDINLVKDFMLVESNENYSVYGKTGSAKDTNAWFTGFIEKNDKKTYFAVRIDDENQKLAGSVAKSISLNIIKQHYNI</sequence>
<dbReference type="AlphaFoldDB" id="A0A1G9MHT8"/>
<reference evidence="8 9" key="1">
    <citation type="submission" date="2016-10" db="EMBL/GenBank/DDBJ databases">
        <authorList>
            <person name="de Groot N.N."/>
        </authorList>
    </citation>
    <scope>NUCLEOTIDE SEQUENCE [LARGE SCALE GENOMIC DNA]</scope>
    <source>
        <strain evidence="8 9">DSM 797</strain>
    </source>
</reference>
<dbReference type="EMBL" id="FNGW01000003">
    <property type="protein sequence ID" value="SDL73225.1"/>
    <property type="molecule type" value="Genomic_DNA"/>
</dbReference>
<evidence type="ECO:0000313" key="8">
    <source>
        <dbReference type="EMBL" id="SDL73225.1"/>
    </source>
</evidence>
<evidence type="ECO:0000313" key="9">
    <source>
        <dbReference type="Proteomes" id="UP000199068"/>
    </source>
</evidence>
<comment type="similarity">
    <text evidence="2">Belongs to the class-D beta-lactamase family.</text>
</comment>
<dbReference type="GO" id="GO:0008658">
    <property type="term" value="F:penicillin binding"/>
    <property type="evidence" value="ECO:0007669"/>
    <property type="project" value="InterPro"/>
</dbReference>
<dbReference type="InterPro" id="IPR050515">
    <property type="entry name" value="Beta-lactam/transpept"/>
</dbReference>
<dbReference type="GO" id="GO:0008800">
    <property type="term" value="F:beta-lactamase activity"/>
    <property type="evidence" value="ECO:0007669"/>
    <property type="project" value="UniProtKB-EC"/>
</dbReference>
<dbReference type="GO" id="GO:0005886">
    <property type="term" value="C:plasma membrane"/>
    <property type="evidence" value="ECO:0007669"/>
    <property type="project" value="TreeGrafter"/>
</dbReference>
<dbReference type="Pfam" id="PF00905">
    <property type="entry name" value="Transpeptidase"/>
    <property type="match status" value="1"/>
</dbReference>
<proteinExistence type="inferred from homology"/>
<evidence type="ECO:0000256" key="6">
    <source>
        <dbReference type="ARBA" id="ARBA00023251"/>
    </source>
</evidence>
<keyword evidence="4" id="KW-0732">Signal</keyword>
<name>A0A1G9MHT8_9FIRM</name>
<protein>
    <recommendedName>
        <fullName evidence="3">beta-lactamase</fullName>
        <ecNumber evidence="3">3.5.2.6</ecNumber>
    </recommendedName>
</protein>
<dbReference type="InterPro" id="IPR012338">
    <property type="entry name" value="Beta-lactam/transpept-like"/>
</dbReference>
<evidence type="ECO:0000256" key="2">
    <source>
        <dbReference type="ARBA" id="ARBA00007898"/>
    </source>
</evidence>
<dbReference type="RefSeq" id="WP_092724911.1">
    <property type="nucleotide sequence ID" value="NZ_FNGW01000003.1"/>
</dbReference>
<keyword evidence="5" id="KW-0378">Hydrolase</keyword>
<dbReference type="Gene3D" id="3.40.710.10">
    <property type="entry name" value="DD-peptidase/beta-lactamase superfamily"/>
    <property type="match status" value="1"/>
</dbReference>
<feature type="domain" description="Penicillin-binding protein transpeptidase" evidence="7">
    <location>
        <begin position="69"/>
        <end position="277"/>
    </location>
</feature>
<dbReference type="InterPro" id="IPR001460">
    <property type="entry name" value="PCN-bd_Tpept"/>
</dbReference>
<gene>
    <name evidence="8" type="ORF">SAMN04515677_103211</name>
</gene>
<dbReference type="PANTHER" id="PTHR30627:SF6">
    <property type="entry name" value="BETA-LACTAMASE YBXI-RELATED"/>
    <property type="match status" value="1"/>
</dbReference>
<organism evidence="8 9">
    <name type="scientific">Romboutsia lituseburensis DSM 797</name>
    <dbReference type="NCBI Taxonomy" id="1121325"/>
    <lineage>
        <taxon>Bacteria</taxon>
        <taxon>Bacillati</taxon>
        <taxon>Bacillota</taxon>
        <taxon>Clostridia</taxon>
        <taxon>Peptostreptococcales</taxon>
        <taxon>Peptostreptococcaceae</taxon>
        <taxon>Romboutsia</taxon>
    </lineage>
</organism>
<evidence type="ECO:0000256" key="1">
    <source>
        <dbReference type="ARBA" id="ARBA00001526"/>
    </source>
</evidence>
<dbReference type="EC" id="3.5.2.6" evidence="3"/>
<dbReference type="SUPFAM" id="SSF56601">
    <property type="entry name" value="beta-lactamase/transpeptidase-like"/>
    <property type="match status" value="1"/>
</dbReference>
<accession>A0A1G9MHT8</accession>
<keyword evidence="6" id="KW-0046">Antibiotic resistance</keyword>
<evidence type="ECO:0000256" key="5">
    <source>
        <dbReference type="ARBA" id="ARBA00022801"/>
    </source>
</evidence>
<dbReference type="GO" id="GO:0046677">
    <property type="term" value="P:response to antibiotic"/>
    <property type="evidence" value="ECO:0007669"/>
    <property type="project" value="UniProtKB-KW"/>
</dbReference>
<evidence type="ECO:0000256" key="3">
    <source>
        <dbReference type="ARBA" id="ARBA00012865"/>
    </source>
</evidence>
<dbReference type="GO" id="GO:0071555">
    <property type="term" value="P:cell wall organization"/>
    <property type="evidence" value="ECO:0007669"/>
    <property type="project" value="TreeGrafter"/>
</dbReference>